<reference evidence="2" key="1">
    <citation type="submission" date="2025-08" db="UniProtKB">
        <authorList>
            <consortium name="RefSeq"/>
        </authorList>
    </citation>
    <scope>IDENTIFICATION</scope>
    <source>
        <strain evidence="2">Ishihara</strain>
        <tissue evidence="2">Whole body</tissue>
    </source>
</reference>
<dbReference type="KEGG" id="sliu:111356991"/>
<dbReference type="SUPFAM" id="SSF53187">
    <property type="entry name" value="Zn-dependent exopeptidases"/>
    <property type="match status" value="1"/>
</dbReference>
<dbReference type="Gene3D" id="3.40.630.10">
    <property type="entry name" value="Zn peptidases"/>
    <property type="match status" value="1"/>
</dbReference>
<dbReference type="AlphaFoldDB" id="A0A9J7IU26"/>
<evidence type="ECO:0000313" key="2">
    <source>
        <dbReference type="RefSeq" id="XP_022827246.1"/>
    </source>
</evidence>
<dbReference type="GeneID" id="111356991"/>
<evidence type="ECO:0000313" key="1">
    <source>
        <dbReference type="Proteomes" id="UP000301870"/>
    </source>
</evidence>
<sequence length="191" mass="19785">MGVEREVHGVRVAAVGEVNSAHYDALVLVTAPGLVPPQALEDFVAAARQLDAELDRAPALLHCARVSGARLVLAPTGALGEYEDVRAVPFRAAAERLGDMVEVSVLRREDLAAHAGRGRDQLHQAESAASVALPRGHQAPAAFLLLAAGLEAGDVPYAHLDVAASAGDLPDDPTAAPLLGLAAYYGLVAKR</sequence>
<name>A0A9J7IU26_SPOLT</name>
<protein>
    <submittedName>
        <fullName evidence="2">Uncharacterized protein LOC111356991</fullName>
    </submittedName>
</protein>
<dbReference type="OrthoDB" id="10041421at2759"/>
<proteinExistence type="predicted"/>
<keyword evidence="1" id="KW-1185">Reference proteome</keyword>
<accession>A0A9J7IU26</accession>
<organism evidence="1 2">
    <name type="scientific">Spodoptera litura</name>
    <name type="common">Asian cotton leafworm</name>
    <dbReference type="NCBI Taxonomy" id="69820"/>
    <lineage>
        <taxon>Eukaryota</taxon>
        <taxon>Metazoa</taxon>
        <taxon>Ecdysozoa</taxon>
        <taxon>Arthropoda</taxon>
        <taxon>Hexapoda</taxon>
        <taxon>Insecta</taxon>
        <taxon>Pterygota</taxon>
        <taxon>Neoptera</taxon>
        <taxon>Endopterygota</taxon>
        <taxon>Lepidoptera</taxon>
        <taxon>Glossata</taxon>
        <taxon>Ditrysia</taxon>
        <taxon>Noctuoidea</taxon>
        <taxon>Noctuidae</taxon>
        <taxon>Amphipyrinae</taxon>
        <taxon>Spodoptera</taxon>
    </lineage>
</organism>
<dbReference type="Proteomes" id="UP000301870">
    <property type="component" value="Chromosome 24"/>
</dbReference>
<dbReference type="RefSeq" id="XP_022827246.1">
    <property type="nucleotide sequence ID" value="XM_022971478.1"/>
</dbReference>
<gene>
    <name evidence="2" type="primary">LOC111356991</name>
</gene>